<gene>
    <name evidence="1" type="ORF">GCM10010990_31520</name>
</gene>
<protein>
    <submittedName>
        <fullName evidence="1">Uncharacterized protein</fullName>
    </submittedName>
</protein>
<dbReference type="AlphaFoldDB" id="A0A917DXW5"/>
<accession>A0A917DXW5</accession>
<dbReference type="SUPFAM" id="SSF48452">
    <property type="entry name" value="TPR-like"/>
    <property type="match status" value="1"/>
</dbReference>
<sequence>MRQIEHEEVRLLLHAADLDQRLAEIGLGMAGSVRKRHEHLPPALIPLPDVILDDRVAEPSGKVPRCKSLIPLAVIAKGKKWTTFTPPAAALRRRYRGLILHRRSQAIAEESFKANLPTDHPRRVFPALTRSEMRIAQHRWDEAESDAKVALAQLEKALPAGHYATEPARCRVGIALLGKGRNAQAASYIGPAIKALESAAGSVPARYVGPCRNAADALAGSLTMAGR</sequence>
<keyword evidence="2" id="KW-1185">Reference proteome</keyword>
<comment type="caution">
    <text evidence="1">The sequence shown here is derived from an EMBL/GenBank/DDBJ whole genome shotgun (WGS) entry which is preliminary data.</text>
</comment>
<reference evidence="1" key="1">
    <citation type="journal article" date="2014" name="Int. J. Syst. Evol. Microbiol.">
        <title>Complete genome sequence of Corynebacterium casei LMG S-19264T (=DSM 44701T), isolated from a smear-ripened cheese.</title>
        <authorList>
            <consortium name="US DOE Joint Genome Institute (JGI-PGF)"/>
            <person name="Walter F."/>
            <person name="Albersmeier A."/>
            <person name="Kalinowski J."/>
            <person name="Ruckert C."/>
        </authorList>
    </citation>
    <scope>NUCLEOTIDE SEQUENCE</scope>
    <source>
        <strain evidence="1">CGMCC 1.15360</strain>
    </source>
</reference>
<dbReference type="EMBL" id="BMIP01000008">
    <property type="protein sequence ID" value="GGD79334.1"/>
    <property type="molecule type" value="Genomic_DNA"/>
</dbReference>
<dbReference type="Proteomes" id="UP000612349">
    <property type="component" value="Unassembled WGS sequence"/>
</dbReference>
<proteinExistence type="predicted"/>
<reference evidence="1" key="2">
    <citation type="submission" date="2020-09" db="EMBL/GenBank/DDBJ databases">
        <authorList>
            <person name="Sun Q."/>
            <person name="Zhou Y."/>
        </authorList>
    </citation>
    <scope>NUCLEOTIDE SEQUENCE</scope>
    <source>
        <strain evidence="1">CGMCC 1.15360</strain>
    </source>
</reference>
<evidence type="ECO:0000313" key="2">
    <source>
        <dbReference type="Proteomes" id="UP000612349"/>
    </source>
</evidence>
<evidence type="ECO:0000313" key="1">
    <source>
        <dbReference type="EMBL" id="GGD79334.1"/>
    </source>
</evidence>
<dbReference type="InterPro" id="IPR011990">
    <property type="entry name" value="TPR-like_helical_dom_sf"/>
</dbReference>
<name>A0A917DXW5_9SPHN</name>
<organism evidence="1 2">
    <name type="scientific">Croceicoccus mobilis</name>
    <dbReference type="NCBI Taxonomy" id="1703339"/>
    <lineage>
        <taxon>Bacteria</taxon>
        <taxon>Pseudomonadati</taxon>
        <taxon>Pseudomonadota</taxon>
        <taxon>Alphaproteobacteria</taxon>
        <taxon>Sphingomonadales</taxon>
        <taxon>Erythrobacteraceae</taxon>
        <taxon>Croceicoccus</taxon>
    </lineage>
</organism>